<evidence type="ECO:0000313" key="6">
    <source>
        <dbReference type="Proteomes" id="UP001295423"/>
    </source>
</evidence>
<evidence type="ECO:0000256" key="1">
    <source>
        <dbReference type="ARBA" id="ARBA00022737"/>
    </source>
</evidence>
<evidence type="ECO:0008006" key="7">
    <source>
        <dbReference type="Google" id="ProtNLM"/>
    </source>
</evidence>
<proteinExistence type="predicted"/>
<evidence type="ECO:0000256" key="3">
    <source>
        <dbReference type="PROSITE-ProRule" id="PRU00339"/>
    </source>
</evidence>
<evidence type="ECO:0000256" key="4">
    <source>
        <dbReference type="SAM" id="MobiDB-lite"/>
    </source>
</evidence>
<dbReference type="PANTHER" id="PTHR45641:SF19">
    <property type="entry name" value="NEPHROCYSTIN-3"/>
    <property type="match status" value="1"/>
</dbReference>
<comment type="caution">
    <text evidence="5">The sequence shown here is derived from an EMBL/GenBank/DDBJ whole genome shotgun (WGS) entry which is preliminary data.</text>
</comment>
<name>A0AAD2CBD2_9STRA</name>
<dbReference type="SMART" id="SM00028">
    <property type="entry name" value="TPR"/>
    <property type="match status" value="4"/>
</dbReference>
<evidence type="ECO:0000313" key="5">
    <source>
        <dbReference type="EMBL" id="CAJ1921999.1"/>
    </source>
</evidence>
<keyword evidence="6" id="KW-1185">Reference proteome</keyword>
<accession>A0AAD2CBD2</accession>
<dbReference type="EMBL" id="CAKOGP040000002">
    <property type="protein sequence ID" value="CAJ1921999.1"/>
    <property type="molecule type" value="Genomic_DNA"/>
</dbReference>
<feature type="repeat" description="TPR" evidence="3">
    <location>
        <begin position="372"/>
        <end position="405"/>
    </location>
</feature>
<feature type="compositionally biased region" description="Basic and acidic residues" evidence="4">
    <location>
        <begin position="141"/>
        <end position="150"/>
    </location>
</feature>
<feature type="region of interest" description="Disordered" evidence="4">
    <location>
        <begin position="131"/>
        <end position="150"/>
    </location>
</feature>
<protein>
    <recommendedName>
        <fullName evidence="7">Kinesin light chain</fullName>
    </recommendedName>
</protein>
<feature type="repeat" description="TPR" evidence="3">
    <location>
        <begin position="330"/>
        <end position="363"/>
    </location>
</feature>
<dbReference type="Proteomes" id="UP001295423">
    <property type="component" value="Unassembled WGS sequence"/>
</dbReference>
<dbReference type="InterPro" id="IPR011990">
    <property type="entry name" value="TPR-like_helical_dom_sf"/>
</dbReference>
<keyword evidence="1" id="KW-0677">Repeat</keyword>
<dbReference type="Gene3D" id="1.25.40.10">
    <property type="entry name" value="Tetratricopeptide repeat domain"/>
    <property type="match status" value="1"/>
</dbReference>
<dbReference type="Pfam" id="PF13424">
    <property type="entry name" value="TPR_12"/>
    <property type="match status" value="1"/>
</dbReference>
<dbReference type="PROSITE" id="PS50005">
    <property type="entry name" value="TPR"/>
    <property type="match status" value="3"/>
</dbReference>
<gene>
    <name evidence="5" type="ORF">CYCCA115_LOCUS955</name>
</gene>
<sequence length="521" mass="59374">MSNFSDSKMERTVDDIFAEIDQIDITKIEPQPEVVKYFETVQAYFLCFNELEAVYNQVDPTRKLTNYDMPDFTRPIRQLYLGGEPVKNFVELYEVAEIILPVFVAKVENLMGKVATMDKDSSCNVQFRLPPGHSKLKGKQRASEKAEVDYSKKEAGPPESWLHDIVRGSVMFDNTGQMLDFLDLLRGDKSIEIVKSTNRFRNPTLSGYRDWNLQLKISTKDGITKHICELQLHHRVIKDASEVLGSLDYYRFFREYFVGATGGAMEDRMNDLRPLCDGGSLNLASLWCSIQNPLETDRMIRLAELFENHVHDYQLAMIITNVIRTCLEPAVLYTTLGRLFQKQMDLEEARIMYQKSLEVRLKELGPGHADTVQTYICLATVLRNEGKLDQAIIRYEKALDIRLQELGPDHATTAEMYSSLAVTYTQQGKLDQAIIRYQKALGIRLQALGPDHTTTGETYNSLAVMYARQGKLDEAIAMSQKAMSIKLMALGPDHSSTANTKALVEWMHSMKSETWEEVQQA</sequence>
<dbReference type="AlphaFoldDB" id="A0AAD2CBD2"/>
<keyword evidence="2 3" id="KW-0802">TPR repeat</keyword>
<dbReference type="InterPro" id="IPR043519">
    <property type="entry name" value="NT_sf"/>
</dbReference>
<organism evidence="5 6">
    <name type="scientific">Cylindrotheca closterium</name>
    <dbReference type="NCBI Taxonomy" id="2856"/>
    <lineage>
        <taxon>Eukaryota</taxon>
        <taxon>Sar</taxon>
        <taxon>Stramenopiles</taxon>
        <taxon>Ochrophyta</taxon>
        <taxon>Bacillariophyta</taxon>
        <taxon>Bacillariophyceae</taxon>
        <taxon>Bacillariophycidae</taxon>
        <taxon>Bacillariales</taxon>
        <taxon>Bacillariaceae</taxon>
        <taxon>Cylindrotheca</taxon>
    </lineage>
</organism>
<dbReference type="SUPFAM" id="SSF81901">
    <property type="entry name" value="HCP-like"/>
    <property type="match status" value="1"/>
</dbReference>
<dbReference type="SUPFAM" id="SSF48452">
    <property type="entry name" value="TPR-like"/>
    <property type="match status" value="1"/>
</dbReference>
<evidence type="ECO:0000256" key="2">
    <source>
        <dbReference type="ARBA" id="ARBA00022803"/>
    </source>
</evidence>
<dbReference type="Gene3D" id="3.30.460.10">
    <property type="entry name" value="Beta Polymerase, domain 2"/>
    <property type="match status" value="1"/>
</dbReference>
<feature type="repeat" description="TPR" evidence="3">
    <location>
        <begin position="414"/>
        <end position="447"/>
    </location>
</feature>
<dbReference type="Pfam" id="PF13374">
    <property type="entry name" value="TPR_10"/>
    <property type="match status" value="2"/>
</dbReference>
<dbReference type="PANTHER" id="PTHR45641">
    <property type="entry name" value="TETRATRICOPEPTIDE REPEAT PROTEIN (AFU_ORTHOLOGUE AFUA_6G03870)"/>
    <property type="match status" value="1"/>
</dbReference>
<dbReference type="InterPro" id="IPR019734">
    <property type="entry name" value="TPR_rpt"/>
</dbReference>
<reference evidence="5" key="1">
    <citation type="submission" date="2023-08" db="EMBL/GenBank/DDBJ databases">
        <authorList>
            <person name="Audoor S."/>
            <person name="Bilcke G."/>
        </authorList>
    </citation>
    <scope>NUCLEOTIDE SEQUENCE</scope>
</reference>